<dbReference type="SUPFAM" id="SSF48403">
    <property type="entry name" value="Ankyrin repeat"/>
    <property type="match status" value="1"/>
</dbReference>
<dbReference type="InterPro" id="IPR036770">
    <property type="entry name" value="Ankyrin_rpt-contain_sf"/>
</dbReference>
<sequence>MSEKMTAAYLRFHANASPYKLRDIIKNQIFVNDDVQYLKRLVKDVGGMDYVFRFLWYDGLVPVSNNGKKSQPVSAAQYGRTWIEYCCYYNAHQCLQWIFQEITKNHLCKAQQYRKQELDKKLADISSNTDTSTTDAKEIDEDHSKVLNVIKNLLEFPSISYCGTNYVAIATLRNSYQCLSLLIEYGDLDPSMPINSHGSTAAHLAAWKDHVECLQVLQSASYACTCDSEESNTEMSIRGPTSGKNDKVLQEADVPHRHLKRHLPWKAKTWSADWNKQNSLGETPMHVAAKEGCEKSMQFFLDLAITAATISMNKENNCKESVPTIDFSLRDNDGMDCVAVAAKRDQANIITLISRSIECLLDQSLDVPDDLPPPFSPESDILGKPLSCSPQTLGTMAPPHRLRTNSETVDFYSSEDTLGTIRKPPQASLPSNYHQYCLPLFFPTLNLRNNLEERNHEMPIHVAARYGNCSAIEALIKSNNCDVTSRDSFGQSAVHVALLEGRLDASVVNDDVNTVSVLLDCGVDVDQVDADGRSALSIAAKLGHVQMCKTLILHGANVNYRSSKGKYVGYYPRLDVENVCEVFDCNSLVDFAILGGHTPYQKAKKYKHQEVANLLHQFGGR</sequence>
<keyword evidence="1" id="KW-0677">Repeat</keyword>
<dbReference type="PANTHER" id="PTHR24201">
    <property type="entry name" value="ANK_REP_REGION DOMAIN-CONTAINING PROTEIN"/>
    <property type="match status" value="1"/>
</dbReference>
<evidence type="ECO:0000313" key="5">
    <source>
        <dbReference type="Proteomes" id="UP001530315"/>
    </source>
</evidence>
<dbReference type="Proteomes" id="UP001530315">
    <property type="component" value="Unassembled WGS sequence"/>
</dbReference>
<evidence type="ECO:0000256" key="2">
    <source>
        <dbReference type="ARBA" id="ARBA00023043"/>
    </source>
</evidence>
<keyword evidence="5" id="KW-1185">Reference proteome</keyword>
<name>A0ABD3Q9N8_9STRA</name>
<comment type="caution">
    <text evidence="4">The sequence shown here is derived from an EMBL/GenBank/DDBJ whole genome shotgun (WGS) entry which is preliminary data.</text>
</comment>
<keyword evidence="2 3" id="KW-0040">ANK repeat</keyword>
<proteinExistence type="predicted"/>
<dbReference type="PROSITE" id="PS50088">
    <property type="entry name" value="ANK_REPEAT"/>
    <property type="match status" value="2"/>
</dbReference>
<evidence type="ECO:0000256" key="3">
    <source>
        <dbReference type="PROSITE-ProRule" id="PRU00023"/>
    </source>
</evidence>
<dbReference type="InterPro" id="IPR002110">
    <property type="entry name" value="Ankyrin_rpt"/>
</dbReference>
<dbReference type="EMBL" id="JALLAZ020000359">
    <property type="protein sequence ID" value="KAL3797067.1"/>
    <property type="molecule type" value="Genomic_DNA"/>
</dbReference>
<feature type="repeat" description="ANK" evidence="3">
    <location>
        <begin position="489"/>
        <end position="530"/>
    </location>
</feature>
<dbReference type="PANTHER" id="PTHR24201:SF16">
    <property type="entry name" value="ANKYRIN-1-LIKE-RELATED"/>
    <property type="match status" value="1"/>
</dbReference>
<dbReference type="AlphaFoldDB" id="A0ABD3Q9N8"/>
<dbReference type="SMART" id="SM00248">
    <property type="entry name" value="ANK"/>
    <property type="match status" value="7"/>
</dbReference>
<organism evidence="4 5">
    <name type="scientific">Stephanodiscus triporus</name>
    <dbReference type="NCBI Taxonomy" id="2934178"/>
    <lineage>
        <taxon>Eukaryota</taxon>
        <taxon>Sar</taxon>
        <taxon>Stramenopiles</taxon>
        <taxon>Ochrophyta</taxon>
        <taxon>Bacillariophyta</taxon>
        <taxon>Coscinodiscophyceae</taxon>
        <taxon>Thalassiosirophycidae</taxon>
        <taxon>Stephanodiscales</taxon>
        <taxon>Stephanodiscaceae</taxon>
        <taxon>Stephanodiscus</taxon>
    </lineage>
</organism>
<evidence type="ECO:0000256" key="1">
    <source>
        <dbReference type="ARBA" id="ARBA00022737"/>
    </source>
</evidence>
<evidence type="ECO:0000313" key="4">
    <source>
        <dbReference type="EMBL" id="KAL3797067.1"/>
    </source>
</evidence>
<dbReference type="InterPro" id="IPR050776">
    <property type="entry name" value="Ank_Repeat/CDKN_Inhibitor"/>
</dbReference>
<dbReference type="Gene3D" id="1.25.40.20">
    <property type="entry name" value="Ankyrin repeat-containing domain"/>
    <property type="match status" value="3"/>
</dbReference>
<feature type="repeat" description="ANK" evidence="3">
    <location>
        <begin position="531"/>
        <end position="563"/>
    </location>
</feature>
<protein>
    <submittedName>
        <fullName evidence="4">Uncharacterized protein</fullName>
    </submittedName>
</protein>
<dbReference type="Pfam" id="PF12796">
    <property type="entry name" value="Ank_2"/>
    <property type="match status" value="2"/>
</dbReference>
<accession>A0ABD3Q9N8</accession>
<dbReference type="PROSITE" id="PS50297">
    <property type="entry name" value="ANK_REP_REGION"/>
    <property type="match status" value="1"/>
</dbReference>
<gene>
    <name evidence="4" type="ORF">ACHAW5_007568</name>
</gene>
<reference evidence="4 5" key="1">
    <citation type="submission" date="2024-10" db="EMBL/GenBank/DDBJ databases">
        <title>Updated reference genomes for cyclostephanoid diatoms.</title>
        <authorList>
            <person name="Roberts W.R."/>
            <person name="Alverson A.J."/>
        </authorList>
    </citation>
    <scope>NUCLEOTIDE SEQUENCE [LARGE SCALE GENOMIC DNA]</scope>
    <source>
        <strain evidence="4 5">AJA276-08</strain>
    </source>
</reference>